<feature type="domain" description="Glycosyl transferase family 1" evidence="3">
    <location>
        <begin position="298"/>
        <end position="426"/>
    </location>
</feature>
<name>A0A846ZHR9_9LACO</name>
<sequence>MYFFVNQGIGHSNSGVEHAQFYRAARFRALGLPFKFVFTDHLPQLHQHMGEWQLAEHDVIGLYDYLLSDAPDDYLHFGTTQPHSYHEDALWDTQQRQRLLFRQTTGQYTETIQRRQQHADAAKGSWVVDRVILENKTHRISWHYQYMSDEVKQPVDIHVDNFRGRHYLFTTQDELLQFFFSELERYFDHNVYLIDRGTAHETALVTLKQQGADLKLGVVIHAAHFVDFVAGHPLWNNHYQYLFDHVALIDLIVVSTVQQRLDIITQLQKVGVHNVAQKVVVIPVGGVASVAQPRHWAGGTAKFVTAARLHREKNLTHLIQAVQQLRQAGESVTLDIFGVGQEYAPLARQIQTAQLEGVVTLKGLSQDMVTAMQPYDAFVSASYSEGFGLAYMEAISLGLPIATYANQYGAQALVRENVNGHLAAFVPEKTAESQNIVHLTQAMRRILTHYDALSQGASQVAADFTDERIAAQWQRVLEGLV</sequence>
<dbReference type="Gene3D" id="3.40.50.2000">
    <property type="entry name" value="Glycogen Phosphorylase B"/>
    <property type="match status" value="2"/>
</dbReference>
<dbReference type="InterPro" id="IPR001296">
    <property type="entry name" value="Glyco_trans_1"/>
</dbReference>
<dbReference type="SUPFAM" id="SSF53756">
    <property type="entry name" value="UDP-Glycosyltransferase/glycogen phosphorylase"/>
    <property type="match status" value="1"/>
</dbReference>
<protein>
    <submittedName>
        <fullName evidence="4">Glycosyltransferase</fullName>
    </submittedName>
</protein>
<dbReference type="PANTHER" id="PTHR12526:SF629">
    <property type="entry name" value="TEICHURONIC ACID BIOSYNTHESIS GLYCOSYLTRANSFERASE TUAH-RELATED"/>
    <property type="match status" value="1"/>
</dbReference>
<proteinExistence type="predicted"/>
<evidence type="ECO:0000256" key="2">
    <source>
        <dbReference type="ARBA" id="ARBA00022679"/>
    </source>
</evidence>
<comment type="caution">
    <text evidence="4">The sequence shown here is derived from an EMBL/GenBank/DDBJ whole genome shotgun (WGS) entry which is preliminary data.</text>
</comment>
<accession>A0A846ZHR9</accession>
<keyword evidence="2 4" id="KW-0808">Transferase</keyword>
<dbReference type="RefSeq" id="WP_168677578.1">
    <property type="nucleotide sequence ID" value="NZ_BPKV01000009.1"/>
</dbReference>
<reference evidence="4 5" key="1">
    <citation type="submission" date="2020-04" db="EMBL/GenBank/DDBJ databases">
        <title>MicrobeNet Type strains.</title>
        <authorList>
            <person name="Nicholson A.C."/>
        </authorList>
    </citation>
    <scope>NUCLEOTIDE SEQUENCE [LARGE SCALE GENOMIC DNA]</scope>
    <source>
        <strain evidence="4 5">CCUG 54536</strain>
    </source>
</reference>
<organism evidence="4 5">
    <name type="scientific">Leuconostoc holzapfelii</name>
    <dbReference type="NCBI Taxonomy" id="434464"/>
    <lineage>
        <taxon>Bacteria</taxon>
        <taxon>Bacillati</taxon>
        <taxon>Bacillota</taxon>
        <taxon>Bacilli</taxon>
        <taxon>Lactobacillales</taxon>
        <taxon>Lactobacillaceae</taxon>
        <taxon>Leuconostoc</taxon>
    </lineage>
</organism>
<dbReference type="EMBL" id="JAAXPO010000008">
    <property type="protein sequence ID" value="NKZ19021.1"/>
    <property type="molecule type" value="Genomic_DNA"/>
</dbReference>
<evidence type="ECO:0000256" key="1">
    <source>
        <dbReference type="ARBA" id="ARBA00022676"/>
    </source>
</evidence>
<dbReference type="Proteomes" id="UP000590460">
    <property type="component" value="Unassembled WGS sequence"/>
</dbReference>
<keyword evidence="1" id="KW-0328">Glycosyltransferase</keyword>
<evidence type="ECO:0000259" key="3">
    <source>
        <dbReference type="Pfam" id="PF00534"/>
    </source>
</evidence>
<dbReference type="AlphaFoldDB" id="A0A846ZHR9"/>
<evidence type="ECO:0000313" key="5">
    <source>
        <dbReference type="Proteomes" id="UP000590460"/>
    </source>
</evidence>
<dbReference type="GO" id="GO:0016757">
    <property type="term" value="F:glycosyltransferase activity"/>
    <property type="evidence" value="ECO:0007669"/>
    <property type="project" value="UniProtKB-KW"/>
</dbReference>
<evidence type="ECO:0000313" key="4">
    <source>
        <dbReference type="EMBL" id="NKZ19021.1"/>
    </source>
</evidence>
<dbReference type="PANTHER" id="PTHR12526">
    <property type="entry name" value="GLYCOSYLTRANSFERASE"/>
    <property type="match status" value="1"/>
</dbReference>
<dbReference type="Pfam" id="PF00534">
    <property type="entry name" value="Glycos_transf_1"/>
    <property type="match status" value="1"/>
</dbReference>
<gene>
    <name evidence="4" type="ORF">HF966_07535</name>
</gene>